<feature type="region of interest" description="Disordered" evidence="9">
    <location>
        <begin position="1"/>
        <end position="39"/>
    </location>
</feature>
<feature type="transmembrane region" description="Helical" evidence="10">
    <location>
        <begin position="469"/>
        <end position="486"/>
    </location>
</feature>
<evidence type="ECO:0000256" key="8">
    <source>
        <dbReference type="RuleBase" id="RU003857"/>
    </source>
</evidence>
<feature type="transmembrane region" description="Helical" evidence="10">
    <location>
        <begin position="229"/>
        <end position="250"/>
    </location>
</feature>
<dbReference type="PANTHER" id="PTHR11003">
    <property type="entry name" value="POTASSIUM CHANNEL, SUBFAMILY K"/>
    <property type="match status" value="1"/>
</dbReference>
<evidence type="ECO:0000313" key="12">
    <source>
        <dbReference type="EMBL" id="SLM39216.1"/>
    </source>
</evidence>
<evidence type="ECO:0000256" key="3">
    <source>
        <dbReference type="ARBA" id="ARBA00022692"/>
    </source>
</evidence>
<keyword evidence="3 8" id="KW-0812">Transmembrane</keyword>
<dbReference type="PRINTS" id="PR01333">
    <property type="entry name" value="2POREKCHANEL"/>
</dbReference>
<dbReference type="InterPro" id="IPR013099">
    <property type="entry name" value="K_chnl_dom"/>
</dbReference>
<feature type="domain" description="Potassium channel" evidence="11">
    <location>
        <begin position="448"/>
        <end position="521"/>
    </location>
</feature>
<feature type="transmembrane region" description="Helical" evidence="10">
    <location>
        <begin position="436"/>
        <end position="457"/>
    </location>
</feature>
<keyword evidence="2 8" id="KW-0813">Transport</keyword>
<evidence type="ECO:0000256" key="9">
    <source>
        <dbReference type="SAM" id="MobiDB-lite"/>
    </source>
</evidence>
<comment type="similarity">
    <text evidence="8">Belongs to the two pore domain potassium channel (TC 1.A.1.8) family.</text>
</comment>
<dbReference type="Pfam" id="PF07885">
    <property type="entry name" value="Ion_trans_2"/>
    <property type="match status" value="2"/>
</dbReference>
<keyword evidence="13" id="KW-1185">Reference proteome</keyword>
<dbReference type="GO" id="GO:0005886">
    <property type="term" value="C:plasma membrane"/>
    <property type="evidence" value="ECO:0007669"/>
    <property type="project" value="TreeGrafter"/>
</dbReference>
<comment type="subcellular location">
    <subcellularLocation>
        <location evidence="1">Membrane</location>
        <topology evidence="1">Multi-pass membrane protein</topology>
    </subcellularLocation>
</comment>
<feature type="domain" description="Potassium channel" evidence="11">
    <location>
        <begin position="235"/>
        <end position="306"/>
    </location>
</feature>
<feature type="transmembrane region" description="Helical" evidence="10">
    <location>
        <begin position="285"/>
        <end position="307"/>
    </location>
</feature>
<dbReference type="InterPro" id="IPR003280">
    <property type="entry name" value="2pore_dom_K_chnl"/>
</dbReference>
<proteinExistence type="inferred from homology"/>
<dbReference type="GO" id="GO:0030322">
    <property type="term" value="P:stabilization of membrane potential"/>
    <property type="evidence" value="ECO:0007669"/>
    <property type="project" value="TreeGrafter"/>
</dbReference>
<evidence type="ECO:0000313" key="13">
    <source>
        <dbReference type="Proteomes" id="UP000192927"/>
    </source>
</evidence>
<feature type="region of interest" description="Disordered" evidence="9">
    <location>
        <begin position="372"/>
        <end position="392"/>
    </location>
</feature>
<feature type="compositionally biased region" description="Gly residues" evidence="9">
    <location>
        <begin position="26"/>
        <end position="35"/>
    </location>
</feature>
<keyword evidence="5 8" id="KW-0406">Ion transport</keyword>
<name>A0A1W5D7Y2_9LECA</name>
<keyword evidence="4 10" id="KW-1133">Transmembrane helix</keyword>
<protein>
    <submittedName>
        <fullName evidence="12">Voltage-gated potassium channel</fullName>
    </submittedName>
</protein>
<dbReference type="FunFam" id="1.10.287.70:FF:000182">
    <property type="entry name" value="Outward-rectifier potassium channel TOK1"/>
    <property type="match status" value="1"/>
</dbReference>
<evidence type="ECO:0000256" key="4">
    <source>
        <dbReference type="ARBA" id="ARBA00022989"/>
    </source>
</evidence>
<evidence type="ECO:0000256" key="10">
    <source>
        <dbReference type="SAM" id="Phobius"/>
    </source>
</evidence>
<dbReference type="GO" id="GO:0022841">
    <property type="term" value="F:potassium ion leak channel activity"/>
    <property type="evidence" value="ECO:0007669"/>
    <property type="project" value="TreeGrafter"/>
</dbReference>
<dbReference type="AlphaFoldDB" id="A0A1W5D7Y2"/>
<feature type="compositionally biased region" description="Low complexity" evidence="9">
    <location>
        <begin position="1"/>
        <end position="19"/>
    </location>
</feature>
<dbReference type="Proteomes" id="UP000192927">
    <property type="component" value="Unassembled WGS sequence"/>
</dbReference>
<keyword evidence="6 10" id="KW-0472">Membrane</keyword>
<feature type="transmembrane region" description="Helical" evidence="10">
    <location>
        <begin position="186"/>
        <end position="209"/>
    </location>
</feature>
<evidence type="ECO:0000256" key="6">
    <source>
        <dbReference type="ARBA" id="ARBA00023136"/>
    </source>
</evidence>
<dbReference type="GO" id="GO:0015271">
    <property type="term" value="F:outward rectifier potassium channel activity"/>
    <property type="evidence" value="ECO:0007669"/>
    <property type="project" value="TreeGrafter"/>
</dbReference>
<feature type="transmembrane region" description="Helical" evidence="10">
    <location>
        <begin position="118"/>
        <end position="139"/>
    </location>
</feature>
<reference evidence="13" key="1">
    <citation type="submission" date="2017-03" db="EMBL/GenBank/DDBJ databases">
        <authorList>
            <person name="Sharma R."/>
            <person name="Thines M."/>
        </authorList>
    </citation>
    <scope>NUCLEOTIDE SEQUENCE [LARGE SCALE GENOMIC DNA]</scope>
</reference>
<dbReference type="Gene3D" id="1.10.287.70">
    <property type="match status" value="2"/>
</dbReference>
<accession>A0A1W5D7Y2</accession>
<feature type="region of interest" description="Disordered" evidence="9">
    <location>
        <begin position="569"/>
        <end position="593"/>
    </location>
</feature>
<evidence type="ECO:0000256" key="1">
    <source>
        <dbReference type="ARBA" id="ARBA00004141"/>
    </source>
</evidence>
<organism evidence="12 13">
    <name type="scientific">Lasallia pustulata</name>
    <dbReference type="NCBI Taxonomy" id="136370"/>
    <lineage>
        <taxon>Eukaryota</taxon>
        <taxon>Fungi</taxon>
        <taxon>Dikarya</taxon>
        <taxon>Ascomycota</taxon>
        <taxon>Pezizomycotina</taxon>
        <taxon>Lecanoromycetes</taxon>
        <taxon>OSLEUM clade</taxon>
        <taxon>Umbilicariomycetidae</taxon>
        <taxon>Umbilicariales</taxon>
        <taxon>Umbilicariaceae</taxon>
        <taxon>Lasallia</taxon>
    </lineage>
</organism>
<evidence type="ECO:0000256" key="2">
    <source>
        <dbReference type="ARBA" id="ARBA00022448"/>
    </source>
</evidence>
<evidence type="ECO:0000256" key="5">
    <source>
        <dbReference type="ARBA" id="ARBA00023065"/>
    </source>
</evidence>
<evidence type="ECO:0000256" key="7">
    <source>
        <dbReference type="ARBA" id="ARBA00023303"/>
    </source>
</evidence>
<feature type="transmembrane region" description="Helical" evidence="10">
    <location>
        <begin position="146"/>
        <end position="166"/>
    </location>
</feature>
<dbReference type="SUPFAM" id="SSF81324">
    <property type="entry name" value="Voltage-gated potassium channels"/>
    <property type="match status" value="2"/>
</dbReference>
<feature type="transmembrane region" description="Helical" evidence="10">
    <location>
        <begin position="498"/>
        <end position="515"/>
    </location>
</feature>
<feature type="transmembrane region" description="Helical" evidence="10">
    <location>
        <begin position="72"/>
        <end position="93"/>
    </location>
</feature>
<dbReference type="PANTHER" id="PTHR11003:SF342">
    <property type="entry name" value="OUTWARD-RECTIFIER POTASSIUM CHANNEL TOK1"/>
    <property type="match status" value="1"/>
</dbReference>
<sequence length="728" mass="82582">MGESSSSSPDTSATAKSGPGPSPGPRDGGGGGDGGPLSHIQTHAKQVWKFRLRPDDDDEPEDWWFASTAIPLLAATIGPLANVLSIAALVVPWRADYDPNYPGQDAYSIGFSDPRWCVSLNALSLVCGLGGNLFLLFNFTRRVRYIIALPMTIILWYFATFILMAITISMNRFVPPHPTTQVYSQGFWHAIIAACLYLLCSMLLMVNMVGYMLGHYTRHFDLTDEQRNLILQTMVFFVWLAGGGGIFARLCGWTYTDALYFCDVTVLTVGFGDFTGNTDAARGFVFPYSVGGIIFLGLMVSSISNFAGELSRDKFIRNHVERKRVKTITRSDTASIELAKRELQARRFIAGNDASRPNISEHFDGRERQITFDLDGGPGSNPEKPGKVGSTRHGFKALRRVRGRQKKPRLLYLREEKDRFTAMRQIQLSTSKFKRYYALTMSVIAFGLLWCVGAAVFWQAERSQQDLNYFQALYFCYVSLLTIGYGDFAPKSNVGKPFFIVWSLIAVPTMTILVSDMGSTVIASYKRATSDFADFTVLPKAGIWRAYLNNHPRLLNWLQSKADQQKARRDEKRRLQEGFPTGPEEEELDRPPPTLEQLADEDVEDEHEMAHKLALAIRRTANDLKTDVRRRYTYEEWVEYTRLIRFSRMTAEELEEDEVEEGLIEWDWIGSDSPMMATQTECEWVLDRLCESLGRYMRRQVPEHVKVRRKSIRAEKSLDLRRRASQGA</sequence>
<keyword evidence="7 8" id="KW-0407">Ion channel</keyword>
<dbReference type="EMBL" id="FWEW01003471">
    <property type="protein sequence ID" value="SLM39216.1"/>
    <property type="molecule type" value="Genomic_DNA"/>
</dbReference>
<evidence type="ECO:0000259" key="11">
    <source>
        <dbReference type="Pfam" id="PF07885"/>
    </source>
</evidence>